<dbReference type="GO" id="GO:0016705">
    <property type="term" value="F:oxidoreductase activity, acting on paired donors, with incorporation or reduction of molecular oxygen"/>
    <property type="evidence" value="ECO:0007669"/>
    <property type="project" value="InterPro"/>
</dbReference>
<dbReference type="PANTHER" id="PTHR24304">
    <property type="entry name" value="CYTOCHROME P450 FAMILY 7"/>
    <property type="match status" value="1"/>
</dbReference>
<keyword evidence="3 7" id="KW-0349">Heme</keyword>
<keyword evidence="6" id="KW-0560">Oxidoreductase</keyword>
<evidence type="ECO:0000256" key="4">
    <source>
        <dbReference type="ARBA" id="ARBA00022723"/>
    </source>
</evidence>
<keyword evidence="5 7" id="KW-0408">Iron</keyword>
<protein>
    <submittedName>
        <fullName evidence="8">Cytochrome P450 E-class, group IV</fullName>
    </submittedName>
</protein>
<dbReference type="Pfam" id="PF00067">
    <property type="entry name" value="p450"/>
    <property type="match status" value="1"/>
</dbReference>
<evidence type="ECO:0000256" key="5">
    <source>
        <dbReference type="ARBA" id="ARBA00023004"/>
    </source>
</evidence>
<organism evidence="8 9">
    <name type="scientific">Cercophora samala</name>
    <dbReference type="NCBI Taxonomy" id="330535"/>
    <lineage>
        <taxon>Eukaryota</taxon>
        <taxon>Fungi</taxon>
        <taxon>Dikarya</taxon>
        <taxon>Ascomycota</taxon>
        <taxon>Pezizomycotina</taxon>
        <taxon>Sordariomycetes</taxon>
        <taxon>Sordariomycetidae</taxon>
        <taxon>Sordariales</taxon>
        <taxon>Lasiosphaeriaceae</taxon>
        <taxon>Cercophora</taxon>
    </lineage>
</organism>
<dbReference type="PRINTS" id="PR00465">
    <property type="entry name" value="EP450IV"/>
</dbReference>
<evidence type="ECO:0000313" key="8">
    <source>
        <dbReference type="EMBL" id="KAK0668875.1"/>
    </source>
</evidence>
<name>A0AA39ZDT7_9PEZI</name>
<dbReference type="AlphaFoldDB" id="A0AA39ZDT7"/>
<dbReference type="InterPro" id="IPR036396">
    <property type="entry name" value="Cyt_P450_sf"/>
</dbReference>
<dbReference type="GO" id="GO:0005506">
    <property type="term" value="F:iron ion binding"/>
    <property type="evidence" value="ECO:0007669"/>
    <property type="project" value="InterPro"/>
</dbReference>
<evidence type="ECO:0000313" key="9">
    <source>
        <dbReference type="Proteomes" id="UP001174997"/>
    </source>
</evidence>
<evidence type="ECO:0000256" key="3">
    <source>
        <dbReference type="ARBA" id="ARBA00022617"/>
    </source>
</evidence>
<gene>
    <name evidence="8" type="ORF">QBC41DRAFT_365098</name>
</gene>
<dbReference type="GO" id="GO:0008395">
    <property type="term" value="F:steroid hydroxylase activity"/>
    <property type="evidence" value="ECO:0007669"/>
    <property type="project" value="TreeGrafter"/>
</dbReference>
<accession>A0AA39ZDT7</accession>
<dbReference type="InterPro" id="IPR002403">
    <property type="entry name" value="Cyt_P450_E_grp-IV"/>
</dbReference>
<comment type="similarity">
    <text evidence="2">Belongs to the cytochrome P450 family.</text>
</comment>
<keyword evidence="6" id="KW-0503">Monooxygenase</keyword>
<dbReference type="CDD" id="cd11040">
    <property type="entry name" value="CYP7_CYP8-like"/>
    <property type="match status" value="1"/>
</dbReference>
<reference evidence="8" key="1">
    <citation type="submission" date="2023-06" db="EMBL/GenBank/DDBJ databases">
        <title>Genome-scale phylogeny and comparative genomics of the fungal order Sordariales.</title>
        <authorList>
            <consortium name="Lawrence Berkeley National Laboratory"/>
            <person name="Hensen N."/>
            <person name="Bonometti L."/>
            <person name="Westerberg I."/>
            <person name="Brannstrom I.O."/>
            <person name="Guillou S."/>
            <person name="Cros-Aarteil S."/>
            <person name="Calhoun S."/>
            <person name="Haridas S."/>
            <person name="Kuo A."/>
            <person name="Mondo S."/>
            <person name="Pangilinan J."/>
            <person name="Riley R."/>
            <person name="Labutti K."/>
            <person name="Andreopoulos B."/>
            <person name="Lipzen A."/>
            <person name="Chen C."/>
            <person name="Yanf M."/>
            <person name="Daum C."/>
            <person name="Ng V."/>
            <person name="Clum A."/>
            <person name="Steindorff A."/>
            <person name="Ohm R."/>
            <person name="Martin F."/>
            <person name="Silar P."/>
            <person name="Natvig D."/>
            <person name="Lalanne C."/>
            <person name="Gautier V."/>
            <person name="Ament-Velasquez S.L."/>
            <person name="Kruys A."/>
            <person name="Hutchinson M.I."/>
            <person name="Powell A.J."/>
            <person name="Barry K."/>
            <person name="Miller A.N."/>
            <person name="Grigoriev I.V."/>
            <person name="Debuchy R."/>
            <person name="Gladieux P."/>
            <person name="Thoren M.H."/>
            <person name="Johannesson H."/>
        </authorList>
    </citation>
    <scope>NUCLEOTIDE SEQUENCE</scope>
    <source>
        <strain evidence="8">CBS 307.81</strain>
    </source>
</reference>
<comment type="cofactor">
    <cofactor evidence="1 7">
        <name>heme</name>
        <dbReference type="ChEBI" id="CHEBI:30413"/>
    </cofactor>
</comment>
<keyword evidence="9" id="KW-1185">Reference proteome</keyword>
<evidence type="ECO:0000256" key="7">
    <source>
        <dbReference type="PIRSR" id="PIRSR602403-1"/>
    </source>
</evidence>
<evidence type="ECO:0000256" key="1">
    <source>
        <dbReference type="ARBA" id="ARBA00001971"/>
    </source>
</evidence>
<dbReference type="EMBL" id="JAULSY010000049">
    <property type="protein sequence ID" value="KAK0668875.1"/>
    <property type="molecule type" value="Genomic_DNA"/>
</dbReference>
<feature type="binding site" description="axial binding residue" evidence="7">
    <location>
        <position position="456"/>
    </location>
    <ligand>
        <name>heme</name>
        <dbReference type="ChEBI" id="CHEBI:30413"/>
    </ligand>
    <ligandPart>
        <name>Fe</name>
        <dbReference type="ChEBI" id="CHEBI:18248"/>
    </ligandPart>
</feature>
<dbReference type="InterPro" id="IPR001128">
    <property type="entry name" value="Cyt_P450"/>
</dbReference>
<keyword evidence="4 7" id="KW-0479">Metal-binding</keyword>
<evidence type="ECO:0000256" key="6">
    <source>
        <dbReference type="ARBA" id="ARBA00023033"/>
    </source>
</evidence>
<dbReference type="Gene3D" id="1.10.630.10">
    <property type="entry name" value="Cytochrome P450"/>
    <property type="match status" value="1"/>
</dbReference>
<comment type="caution">
    <text evidence="8">The sequence shown here is derived from an EMBL/GenBank/DDBJ whole genome shotgun (WGS) entry which is preliminary data.</text>
</comment>
<proteinExistence type="inferred from homology"/>
<evidence type="ECO:0000256" key="2">
    <source>
        <dbReference type="ARBA" id="ARBA00010617"/>
    </source>
</evidence>
<dbReference type="SUPFAM" id="SSF48264">
    <property type="entry name" value="Cytochrome P450"/>
    <property type="match status" value="1"/>
</dbReference>
<sequence length="522" mass="59158">MSLLSGTLLLFIAWMTWRVWKFTLLPLTRPNDPRELPYTIPFIGHAVSLFLNSTAVLTKGWNKLSGSNRQPFALQAAGTTFYVISHPKHIAELSRNTQNFSFVEFSVDIVKATGMSPGGISKTYNLDPDILDAKVDHFKHPMKDKHFEHLNRQLHTTQLSPSSENNNLPSLDQTILSWLQTHLTIPNLQQYSLVQNGLEVNFYEFINTVFIRAGENAFFGPVLARNHPGVAHDFRIYDELHWRDLYLFPPFLAPALTAIKEKLTAQFKHYLALPKEERDKQNPSWFTPNFELALDKLEVGDQDKAVFFLMLYLATNTNTPKLLFWCLAHLLSSPAPYLDKIRAETSPAFTGDELTDPSYLLTPGNCPTFEFFYLEVLRFRSHSVSARVVTADTVLPAPGSFLLRKGAKVLIPYRVFHFDETIFGKDAKVFKPERWETLPASARGVVRAFGGGKSICPGRYLAEREVKKAVALMVRRFDFEVLAGEGCGEWMPKGDDSRPGVGMMGIEKGGDFRVRIRKREVA</sequence>
<dbReference type="InterPro" id="IPR050529">
    <property type="entry name" value="CYP450_sterol_14alpha_dmase"/>
</dbReference>
<dbReference type="PANTHER" id="PTHR24304:SF2">
    <property type="entry name" value="24-HYDROXYCHOLESTEROL 7-ALPHA-HYDROXYLASE"/>
    <property type="match status" value="1"/>
</dbReference>
<dbReference type="Proteomes" id="UP001174997">
    <property type="component" value="Unassembled WGS sequence"/>
</dbReference>
<dbReference type="GO" id="GO:0020037">
    <property type="term" value="F:heme binding"/>
    <property type="evidence" value="ECO:0007669"/>
    <property type="project" value="InterPro"/>
</dbReference>